<proteinExistence type="inferred from homology"/>
<keyword evidence="11" id="KW-1185">Reference proteome</keyword>
<feature type="domain" description="DDE Tnp4" evidence="9">
    <location>
        <begin position="176"/>
        <end position="308"/>
    </location>
</feature>
<comment type="subcellular location">
    <subcellularLocation>
        <location evidence="2">Nucleus</location>
    </subcellularLocation>
</comment>
<name>A0A4Y2RKY4_ARAVE</name>
<evidence type="ECO:0000256" key="1">
    <source>
        <dbReference type="ARBA" id="ARBA00001968"/>
    </source>
</evidence>
<dbReference type="GO" id="GO:0005634">
    <property type="term" value="C:nucleus"/>
    <property type="evidence" value="ECO:0007669"/>
    <property type="project" value="UniProtKB-SubCell"/>
</dbReference>
<organism evidence="10 11">
    <name type="scientific">Araneus ventricosus</name>
    <name type="common">Orbweaver spider</name>
    <name type="synonym">Epeira ventricosa</name>
    <dbReference type="NCBI Taxonomy" id="182803"/>
    <lineage>
        <taxon>Eukaryota</taxon>
        <taxon>Metazoa</taxon>
        <taxon>Ecdysozoa</taxon>
        <taxon>Arthropoda</taxon>
        <taxon>Chelicerata</taxon>
        <taxon>Arachnida</taxon>
        <taxon>Araneae</taxon>
        <taxon>Araneomorphae</taxon>
        <taxon>Entelegynae</taxon>
        <taxon>Araneoidea</taxon>
        <taxon>Araneidae</taxon>
        <taxon>Araneus</taxon>
    </lineage>
</organism>
<dbReference type="Pfam" id="PF13359">
    <property type="entry name" value="DDE_Tnp_4"/>
    <property type="match status" value="1"/>
</dbReference>
<feature type="transmembrane region" description="Helical" evidence="8">
    <location>
        <begin position="6"/>
        <end position="22"/>
    </location>
</feature>
<keyword evidence="8" id="KW-0472">Membrane</keyword>
<dbReference type="GO" id="GO:0016787">
    <property type="term" value="F:hydrolase activity"/>
    <property type="evidence" value="ECO:0007669"/>
    <property type="project" value="UniProtKB-KW"/>
</dbReference>
<keyword evidence="8" id="KW-0812">Transmembrane</keyword>
<dbReference type="OrthoDB" id="6424512at2759"/>
<protein>
    <recommendedName>
        <fullName evidence="9">DDE Tnp4 domain-containing protein</fullName>
    </recommendedName>
</protein>
<evidence type="ECO:0000256" key="3">
    <source>
        <dbReference type="ARBA" id="ARBA00006958"/>
    </source>
</evidence>
<dbReference type="GO" id="GO:0004518">
    <property type="term" value="F:nuclease activity"/>
    <property type="evidence" value="ECO:0007669"/>
    <property type="project" value="UniProtKB-KW"/>
</dbReference>
<evidence type="ECO:0000313" key="10">
    <source>
        <dbReference type="EMBL" id="GBN76321.1"/>
    </source>
</evidence>
<evidence type="ECO:0000256" key="6">
    <source>
        <dbReference type="ARBA" id="ARBA00022801"/>
    </source>
</evidence>
<keyword evidence="4" id="KW-0540">Nuclease</keyword>
<accession>A0A4Y2RKY4</accession>
<dbReference type="Proteomes" id="UP000499080">
    <property type="component" value="Unassembled WGS sequence"/>
</dbReference>
<evidence type="ECO:0000313" key="11">
    <source>
        <dbReference type="Proteomes" id="UP000499080"/>
    </source>
</evidence>
<dbReference type="GO" id="GO:0046872">
    <property type="term" value="F:metal ion binding"/>
    <property type="evidence" value="ECO:0007669"/>
    <property type="project" value="UniProtKB-KW"/>
</dbReference>
<dbReference type="InterPro" id="IPR045249">
    <property type="entry name" value="HARBI1-like"/>
</dbReference>
<dbReference type="PANTHER" id="PTHR22930">
    <property type="match status" value="1"/>
</dbReference>
<comment type="similarity">
    <text evidence="3">Belongs to the HARBI1 family.</text>
</comment>
<keyword evidence="8" id="KW-1133">Transmembrane helix</keyword>
<dbReference type="AlphaFoldDB" id="A0A4Y2RKY4"/>
<evidence type="ECO:0000256" key="2">
    <source>
        <dbReference type="ARBA" id="ARBA00004123"/>
    </source>
</evidence>
<dbReference type="PANTHER" id="PTHR22930:SF269">
    <property type="entry name" value="NUCLEASE HARBI1-LIKE PROTEIN"/>
    <property type="match status" value="1"/>
</dbReference>
<evidence type="ECO:0000259" key="9">
    <source>
        <dbReference type="Pfam" id="PF13359"/>
    </source>
</evidence>
<comment type="caution">
    <text evidence="10">The sequence shown here is derived from an EMBL/GenBank/DDBJ whole genome shotgun (WGS) entry which is preliminary data.</text>
</comment>
<sequence>MATNTVVYAETALVVMMLGVILKQKEQKKRKIWTRKWLLRRKEKGCFENLMRELALEDAEGYRRWLRMGTASFEFLLKLVTPHIERKDSKMRKAISSGERLALTLKYLASGETQSSLAYQFRIAQNTISAILKVVCNALVTVLKDHLQTPATEAEWESVSDEFHNLWQFPMCIGALDGKHVKISPPPKSGSLYYNYKGDFSIVLMASVGADLKFLFVDVGTNGRISDGGVWAKSDDAFPLSFNLMKPFPGRGVNVEERIFNYRLSRARRVSENAFGILAARFQIFKQRILTNPANATKMVIGCCALHNFLIADNSAIYTPPSSIDVEDINSRQIRTGDWRNYSSKALVPLIKQRNKKPAELAKDARRTFRTYFNGIVAVPWQEDMCMYH</sequence>
<comment type="cofactor">
    <cofactor evidence="1">
        <name>a divalent metal cation</name>
        <dbReference type="ChEBI" id="CHEBI:60240"/>
    </cofactor>
</comment>
<reference evidence="10 11" key="1">
    <citation type="journal article" date="2019" name="Sci. Rep.">
        <title>Orb-weaving spider Araneus ventricosus genome elucidates the spidroin gene catalogue.</title>
        <authorList>
            <person name="Kono N."/>
            <person name="Nakamura H."/>
            <person name="Ohtoshi R."/>
            <person name="Moran D.A.P."/>
            <person name="Shinohara A."/>
            <person name="Yoshida Y."/>
            <person name="Fujiwara M."/>
            <person name="Mori M."/>
            <person name="Tomita M."/>
            <person name="Arakawa K."/>
        </authorList>
    </citation>
    <scope>NUCLEOTIDE SEQUENCE [LARGE SCALE GENOMIC DNA]</scope>
</reference>
<evidence type="ECO:0000256" key="7">
    <source>
        <dbReference type="ARBA" id="ARBA00023242"/>
    </source>
</evidence>
<keyword evidence="6" id="KW-0378">Hydrolase</keyword>
<keyword evidence="7" id="KW-0539">Nucleus</keyword>
<evidence type="ECO:0000256" key="4">
    <source>
        <dbReference type="ARBA" id="ARBA00022722"/>
    </source>
</evidence>
<gene>
    <name evidence="10" type="ORF">AVEN_88755_1</name>
</gene>
<evidence type="ECO:0000256" key="8">
    <source>
        <dbReference type="SAM" id="Phobius"/>
    </source>
</evidence>
<evidence type="ECO:0000256" key="5">
    <source>
        <dbReference type="ARBA" id="ARBA00022723"/>
    </source>
</evidence>
<dbReference type="InterPro" id="IPR027806">
    <property type="entry name" value="HARBI1_dom"/>
</dbReference>
<dbReference type="EMBL" id="BGPR01017491">
    <property type="protein sequence ID" value="GBN76321.1"/>
    <property type="molecule type" value="Genomic_DNA"/>
</dbReference>
<keyword evidence="5" id="KW-0479">Metal-binding</keyword>